<accession>A0A3E4N1J2</accession>
<evidence type="ECO:0000313" key="5">
    <source>
        <dbReference type="EMBL" id="RGK55891.1"/>
    </source>
</evidence>
<feature type="chain" id="PRO_5017835320" evidence="3">
    <location>
        <begin position="21"/>
        <end position="672"/>
    </location>
</feature>
<gene>
    <name evidence="5" type="ORF">DXD04_08825</name>
</gene>
<feature type="signal peptide" evidence="3">
    <location>
        <begin position="1"/>
        <end position="20"/>
    </location>
</feature>
<dbReference type="PROSITE" id="PS51257">
    <property type="entry name" value="PROKAR_LIPOPROTEIN"/>
    <property type="match status" value="1"/>
</dbReference>
<reference evidence="5 6" key="1">
    <citation type="submission" date="2018-08" db="EMBL/GenBank/DDBJ databases">
        <title>A genome reference for cultivated species of the human gut microbiota.</title>
        <authorList>
            <person name="Zou Y."/>
            <person name="Xue W."/>
            <person name="Luo G."/>
        </authorList>
    </citation>
    <scope>NUCLEOTIDE SEQUENCE [LARGE SCALE GENOMIC DNA]</scope>
    <source>
        <strain evidence="5 6">TF10-3AC</strain>
    </source>
</reference>
<proteinExistence type="inferred from homology"/>
<feature type="domain" description="Glycoside hydrolase 35 catalytic" evidence="4">
    <location>
        <begin position="33"/>
        <end position="379"/>
    </location>
</feature>
<dbReference type="GO" id="GO:0005975">
    <property type="term" value="P:carbohydrate metabolic process"/>
    <property type="evidence" value="ECO:0007669"/>
    <property type="project" value="InterPro"/>
</dbReference>
<keyword evidence="6" id="KW-1185">Reference proteome</keyword>
<dbReference type="InterPro" id="IPR001944">
    <property type="entry name" value="Glycoside_Hdrlase_35"/>
</dbReference>
<dbReference type="Gene3D" id="3.20.20.80">
    <property type="entry name" value="Glycosidases"/>
    <property type="match status" value="1"/>
</dbReference>
<dbReference type="PANTHER" id="PTHR23421">
    <property type="entry name" value="BETA-GALACTOSIDASE RELATED"/>
    <property type="match status" value="1"/>
</dbReference>
<keyword evidence="3" id="KW-0732">Signal</keyword>
<dbReference type="GO" id="GO:0004553">
    <property type="term" value="F:hydrolase activity, hydrolyzing O-glycosyl compounds"/>
    <property type="evidence" value="ECO:0007669"/>
    <property type="project" value="InterPro"/>
</dbReference>
<evidence type="ECO:0000256" key="3">
    <source>
        <dbReference type="SAM" id="SignalP"/>
    </source>
</evidence>
<dbReference type="PRINTS" id="PR00742">
    <property type="entry name" value="GLHYDRLASE35"/>
</dbReference>
<dbReference type="InterPro" id="IPR031330">
    <property type="entry name" value="Gly_Hdrlase_35_cat"/>
</dbReference>
<comment type="similarity">
    <text evidence="1 2">Belongs to the glycosyl hydrolase 35 family.</text>
</comment>
<name>A0A3E4N1J2_9BACT</name>
<sequence length="672" mass="76840">MKHVCSALLFVMFGCMPMYGQSLGQTVKWDSKSLLFDGKRVVPVMGEIHYSRIPENEWRQELQKMKAGGVTMIANYVFWNHVEEKEGVFDWSKQRSLRHFLELCKDENLPVVLRIGPFCHGEVRCGGIPDWILEKNVELRSEDPKFLHYVKLLYRQIFTQVQGLLWKDGGPVVACQFDNEYGGESSYLMALKHIAQEIGFDLPFYTRTGWPELKTPIPYGEMIPLYGDYADGFWDRSIKETAGDYWKAFNFKPFRSSSAIASEQLKEVNGRITKGDELYPFFTCELGGGMMTSYHRRVYVYPQDAYSLAIVKLGSGSNLLGYYMYHGGTNPEGHAYLNEMQRTPYTNWNDLPVKTYDFQAPLGEFGQKNPHYYILRKLHLFMHDYGETLASMDASFPQADKPQTKGIDSYLRWSYRQKDNSAFVFVNNYERLQNITDKKGVQFEVCGVKFPQKKMIVPAGTCCIFPVNIDGIQYATAQIVAKRDGKIYLEQIVGIPTEIAVDGKVLRNVRAKGLVSPIYRNIYLLTSAEAENLFLPEEEKYRVQSSIPVSFHKKQDAGLLRKITIGVAGVAEEPVDADFEQAAIYRIDVPSEKGLLSIKYQGDCARLYADGKLLADNFYNGREFLYGLWRLPQGVKQLELRILPMQADEPVYFPREADTTPGEKVIACVLYD</sequence>
<dbReference type="InterPro" id="IPR017853">
    <property type="entry name" value="GH"/>
</dbReference>
<comment type="caution">
    <text evidence="5">The sequence shown here is derived from an EMBL/GenBank/DDBJ whole genome shotgun (WGS) entry which is preliminary data.</text>
</comment>
<evidence type="ECO:0000256" key="1">
    <source>
        <dbReference type="ARBA" id="ARBA00009809"/>
    </source>
</evidence>
<evidence type="ECO:0000313" key="6">
    <source>
        <dbReference type="Proteomes" id="UP000260862"/>
    </source>
</evidence>
<protein>
    <submittedName>
        <fullName evidence="5">Beta-galactosidase</fullName>
    </submittedName>
</protein>
<dbReference type="AlphaFoldDB" id="A0A3E4N1J2"/>
<dbReference type="Pfam" id="PF01301">
    <property type="entry name" value="Glyco_hydro_35"/>
    <property type="match status" value="1"/>
</dbReference>
<organism evidence="5 6">
    <name type="scientific">Phocaeicola plebeius</name>
    <dbReference type="NCBI Taxonomy" id="310297"/>
    <lineage>
        <taxon>Bacteria</taxon>
        <taxon>Pseudomonadati</taxon>
        <taxon>Bacteroidota</taxon>
        <taxon>Bacteroidia</taxon>
        <taxon>Bacteroidales</taxon>
        <taxon>Bacteroidaceae</taxon>
        <taxon>Phocaeicola</taxon>
    </lineage>
</organism>
<evidence type="ECO:0000256" key="2">
    <source>
        <dbReference type="RuleBase" id="RU003679"/>
    </source>
</evidence>
<evidence type="ECO:0000259" key="4">
    <source>
        <dbReference type="Pfam" id="PF01301"/>
    </source>
</evidence>
<dbReference type="SUPFAM" id="SSF51445">
    <property type="entry name" value="(Trans)glycosidases"/>
    <property type="match status" value="1"/>
</dbReference>
<dbReference type="RefSeq" id="WP_117672688.1">
    <property type="nucleotide sequence ID" value="NZ_CABOGR010000014.1"/>
</dbReference>
<dbReference type="EMBL" id="QSQT01000014">
    <property type="protein sequence ID" value="RGK55891.1"/>
    <property type="molecule type" value="Genomic_DNA"/>
</dbReference>
<dbReference type="Proteomes" id="UP000260862">
    <property type="component" value="Unassembled WGS sequence"/>
</dbReference>